<dbReference type="EC" id="2.7.13.3" evidence="2"/>
<dbReference type="GO" id="GO:0000156">
    <property type="term" value="F:phosphorelay response regulator activity"/>
    <property type="evidence" value="ECO:0007669"/>
    <property type="project" value="TreeGrafter"/>
</dbReference>
<evidence type="ECO:0000313" key="10">
    <source>
        <dbReference type="EMBL" id="SDR54186.1"/>
    </source>
</evidence>
<evidence type="ECO:0000256" key="2">
    <source>
        <dbReference type="ARBA" id="ARBA00012438"/>
    </source>
</evidence>
<dbReference type="InterPro" id="IPR036890">
    <property type="entry name" value="HATPase_C_sf"/>
</dbReference>
<dbReference type="Pfam" id="PF00512">
    <property type="entry name" value="HisKA"/>
    <property type="match status" value="1"/>
</dbReference>
<evidence type="ECO:0000259" key="9">
    <source>
        <dbReference type="PROSITE" id="PS50109"/>
    </source>
</evidence>
<dbReference type="SMART" id="SM00387">
    <property type="entry name" value="HATPase_c"/>
    <property type="match status" value="1"/>
</dbReference>
<dbReference type="PANTHER" id="PTHR42878:SF7">
    <property type="entry name" value="SENSOR HISTIDINE KINASE GLRK"/>
    <property type="match status" value="1"/>
</dbReference>
<dbReference type="InterPro" id="IPR050351">
    <property type="entry name" value="BphY/WalK/GraS-like"/>
</dbReference>
<dbReference type="CDD" id="cd00082">
    <property type="entry name" value="HisKA"/>
    <property type="match status" value="1"/>
</dbReference>
<dbReference type="GO" id="GO:0000155">
    <property type="term" value="F:phosphorelay sensor kinase activity"/>
    <property type="evidence" value="ECO:0007669"/>
    <property type="project" value="InterPro"/>
</dbReference>
<reference evidence="11" key="1">
    <citation type="submission" date="2016-10" db="EMBL/GenBank/DDBJ databases">
        <authorList>
            <person name="Varghese N."/>
        </authorList>
    </citation>
    <scope>NUCLEOTIDE SEQUENCE [LARGE SCALE GENOMIC DNA]</scope>
    <source>
        <strain evidence="11">GAS106B</strain>
    </source>
</reference>
<protein>
    <recommendedName>
        <fullName evidence="2">histidine kinase</fullName>
        <ecNumber evidence="2">2.7.13.3</ecNumber>
    </recommendedName>
</protein>
<feature type="domain" description="Histidine kinase" evidence="9">
    <location>
        <begin position="33"/>
        <end position="247"/>
    </location>
</feature>
<dbReference type="SUPFAM" id="SSF55874">
    <property type="entry name" value="ATPase domain of HSP90 chaperone/DNA topoisomerase II/histidine kinase"/>
    <property type="match status" value="1"/>
</dbReference>
<dbReference type="PRINTS" id="PR00344">
    <property type="entry name" value="BCTRLSENSOR"/>
</dbReference>
<sequence length="248" mass="26687">MLRFNEAIDQMVAESVRQFSTRSERIRDLFTGVLAHDMRSPVTAIVNSANVLLRDENLSPISLRAGINLQRGVERIKSLVDGLFVFTRTRLGDSLPVEATEQDLGRICAGAVEEIRAARPDAHIELHSTGDLGGMWDAGRMNQLVVNLLTNAIEYGCGSAIVRVSGDDGHIVLAVSNEGSPIPETALPTIFDPLTRAGPSAGPKRVTSGVGLGLYICRCIANAHHGTVSVDSQANETVFTIEIPRFST</sequence>
<evidence type="ECO:0000256" key="7">
    <source>
        <dbReference type="ARBA" id="ARBA00022840"/>
    </source>
</evidence>
<dbReference type="RefSeq" id="WP_253189920.1">
    <property type="nucleotide sequence ID" value="NZ_FNKP01000004.1"/>
</dbReference>
<dbReference type="InterPro" id="IPR036097">
    <property type="entry name" value="HisK_dim/P_sf"/>
</dbReference>
<dbReference type="InterPro" id="IPR005467">
    <property type="entry name" value="His_kinase_dom"/>
</dbReference>
<accession>A0A1H1JW50</accession>
<dbReference type="InterPro" id="IPR003594">
    <property type="entry name" value="HATPase_dom"/>
</dbReference>
<dbReference type="EMBL" id="FNKP01000004">
    <property type="protein sequence ID" value="SDR54186.1"/>
    <property type="molecule type" value="Genomic_DNA"/>
</dbReference>
<gene>
    <name evidence="10" type="ORF">SAMN05443245_7371</name>
</gene>
<evidence type="ECO:0000256" key="5">
    <source>
        <dbReference type="ARBA" id="ARBA00022741"/>
    </source>
</evidence>
<proteinExistence type="predicted"/>
<keyword evidence="3" id="KW-0597">Phosphoprotein</keyword>
<evidence type="ECO:0000256" key="1">
    <source>
        <dbReference type="ARBA" id="ARBA00000085"/>
    </source>
</evidence>
<keyword evidence="11" id="KW-1185">Reference proteome</keyword>
<dbReference type="PROSITE" id="PS50109">
    <property type="entry name" value="HIS_KIN"/>
    <property type="match status" value="1"/>
</dbReference>
<dbReference type="GO" id="GO:0007234">
    <property type="term" value="P:osmosensory signaling via phosphorelay pathway"/>
    <property type="evidence" value="ECO:0007669"/>
    <property type="project" value="TreeGrafter"/>
</dbReference>
<keyword evidence="4" id="KW-0808">Transferase</keyword>
<dbReference type="Proteomes" id="UP000183487">
    <property type="component" value="Unassembled WGS sequence"/>
</dbReference>
<keyword evidence="8" id="KW-0902">Two-component regulatory system</keyword>
<dbReference type="PANTHER" id="PTHR42878">
    <property type="entry name" value="TWO-COMPONENT HISTIDINE KINASE"/>
    <property type="match status" value="1"/>
</dbReference>
<dbReference type="SMART" id="SM00388">
    <property type="entry name" value="HisKA"/>
    <property type="match status" value="1"/>
</dbReference>
<organism evidence="10 11">
    <name type="scientific">Paraburkholderia fungorum</name>
    <dbReference type="NCBI Taxonomy" id="134537"/>
    <lineage>
        <taxon>Bacteria</taxon>
        <taxon>Pseudomonadati</taxon>
        <taxon>Pseudomonadota</taxon>
        <taxon>Betaproteobacteria</taxon>
        <taxon>Burkholderiales</taxon>
        <taxon>Burkholderiaceae</taxon>
        <taxon>Paraburkholderia</taxon>
    </lineage>
</organism>
<dbReference type="GO" id="GO:0005524">
    <property type="term" value="F:ATP binding"/>
    <property type="evidence" value="ECO:0007669"/>
    <property type="project" value="UniProtKB-KW"/>
</dbReference>
<dbReference type="Pfam" id="PF02518">
    <property type="entry name" value="HATPase_c"/>
    <property type="match status" value="1"/>
</dbReference>
<evidence type="ECO:0000313" key="11">
    <source>
        <dbReference type="Proteomes" id="UP000183487"/>
    </source>
</evidence>
<name>A0A1H1JW50_9BURK</name>
<keyword evidence="6 10" id="KW-0418">Kinase</keyword>
<comment type="catalytic activity">
    <reaction evidence="1">
        <text>ATP + protein L-histidine = ADP + protein N-phospho-L-histidine.</text>
        <dbReference type="EC" id="2.7.13.3"/>
    </reaction>
</comment>
<keyword evidence="5" id="KW-0547">Nucleotide-binding</keyword>
<dbReference type="InterPro" id="IPR004358">
    <property type="entry name" value="Sig_transdc_His_kin-like_C"/>
</dbReference>
<dbReference type="SUPFAM" id="SSF47384">
    <property type="entry name" value="Homodimeric domain of signal transducing histidine kinase"/>
    <property type="match status" value="1"/>
</dbReference>
<dbReference type="InterPro" id="IPR003661">
    <property type="entry name" value="HisK_dim/P_dom"/>
</dbReference>
<dbReference type="GO" id="GO:0030295">
    <property type="term" value="F:protein kinase activator activity"/>
    <property type="evidence" value="ECO:0007669"/>
    <property type="project" value="TreeGrafter"/>
</dbReference>
<dbReference type="AlphaFoldDB" id="A0A1H1JW50"/>
<keyword evidence="7" id="KW-0067">ATP-binding</keyword>
<evidence type="ECO:0000256" key="8">
    <source>
        <dbReference type="ARBA" id="ARBA00023012"/>
    </source>
</evidence>
<dbReference type="Gene3D" id="1.10.287.130">
    <property type="match status" value="1"/>
</dbReference>
<evidence type="ECO:0000256" key="4">
    <source>
        <dbReference type="ARBA" id="ARBA00022679"/>
    </source>
</evidence>
<dbReference type="Gene3D" id="3.30.565.10">
    <property type="entry name" value="Histidine kinase-like ATPase, C-terminal domain"/>
    <property type="match status" value="1"/>
</dbReference>
<evidence type="ECO:0000256" key="6">
    <source>
        <dbReference type="ARBA" id="ARBA00022777"/>
    </source>
</evidence>
<evidence type="ECO:0000256" key="3">
    <source>
        <dbReference type="ARBA" id="ARBA00022553"/>
    </source>
</evidence>